<keyword evidence="2" id="KW-1185">Reference proteome</keyword>
<dbReference type="EMBL" id="JAENGY010000214">
    <property type="protein sequence ID" value="KAG6969207.1"/>
    <property type="molecule type" value="Genomic_DNA"/>
</dbReference>
<organism evidence="1 2">
    <name type="scientific">Phytophthora aleatoria</name>
    <dbReference type="NCBI Taxonomy" id="2496075"/>
    <lineage>
        <taxon>Eukaryota</taxon>
        <taxon>Sar</taxon>
        <taxon>Stramenopiles</taxon>
        <taxon>Oomycota</taxon>
        <taxon>Peronosporomycetes</taxon>
        <taxon>Peronosporales</taxon>
        <taxon>Peronosporaceae</taxon>
        <taxon>Phytophthora</taxon>
    </lineage>
</organism>
<sequence>MREAGTYSSHGSSVVEGPDPAAEFTWITTSSVLMSSPSKPTPTLLFGSQINKSQSRSGLKMFPALFPCQCGGTIEHRDRHISVRYWILRCLRIHGHRFEKHYAFMLLAFDFLACENARRTLYFRMNVKRQALKEAENRRSTVVEAIKYFKYVSLCLTKGLKPRHPVADVQHVIDLCNGL</sequence>
<gene>
    <name evidence="1" type="ORF">JG688_00005415</name>
</gene>
<name>A0A8J5J8H8_9STRA</name>
<comment type="caution">
    <text evidence="1">The sequence shown here is derived from an EMBL/GenBank/DDBJ whole genome shotgun (WGS) entry which is preliminary data.</text>
</comment>
<proteinExistence type="predicted"/>
<evidence type="ECO:0000313" key="1">
    <source>
        <dbReference type="EMBL" id="KAG6969207.1"/>
    </source>
</evidence>
<reference evidence="1" key="1">
    <citation type="submission" date="2021-01" db="EMBL/GenBank/DDBJ databases">
        <title>Phytophthora aleatoria, a newly-described species from Pinus radiata is distinct from Phytophthora cactorum isolates based on comparative genomics.</title>
        <authorList>
            <person name="Mcdougal R."/>
            <person name="Panda P."/>
            <person name="Williams N."/>
            <person name="Studholme D.J."/>
        </authorList>
    </citation>
    <scope>NUCLEOTIDE SEQUENCE</scope>
    <source>
        <strain evidence="1">NZFS 4037</strain>
    </source>
</reference>
<evidence type="ECO:0000313" key="2">
    <source>
        <dbReference type="Proteomes" id="UP000709295"/>
    </source>
</evidence>
<dbReference type="AlphaFoldDB" id="A0A8J5J8H8"/>
<dbReference type="Proteomes" id="UP000709295">
    <property type="component" value="Unassembled WGS sequence"/>
</dbReference>
<protein>
    <submittedName>
        <fullName evidence="1">Uncharacterized protein</fullName>
    </submittedName>
</protein>
<accession>A0A8J5J8H8</accession>